<evidence type="ECO:0000313" key="8">
    <source>
        <dbReference type="EMBL" id="MBE1487703.1"/>
    </source>
</evidence>
<reference evidence="8" key="1">
    <citation type="submission" date="2020-10" db="EMBL/GenBank/DDBJ databases">
        <title>Sequencing the genomes of 1000 actinobacteria strains.</title>
        <authorList>
            <person name="Klenk H.-P."/>
        </authorList>
    </citation>
    <scope>NUCLEOTIDE SEQUENCE</scope>
    <source>
        <strain evidence="8">DSM 46832</strain>
    </source>
</reference>
<evidence type="ECO:0000256" key="1">
    <source>
        <dbReference type="ARBA" id="ARBA00010641"/>
    </source>
</evidence>
<organism evidence="8 9">
    <name type="scientific">Plantactinospora soyae</name>
    <dbReference type="NCBI Taxonomy" id="1544732"/>
    <lineage>
        <taxon>Bacteria</taxon>
        <taxon>Bacillati</taxon>
        <taxon>Actinomycetota</taxon>
        <taxon>Actinomycetes</taxon>
        <taxon>Micromonosporales</taxon>
        <taxon>Micromonosporaceae</taxon>
        <taxon>Plantactinospora</taxon>
    </lineage>
</organism>
<evidence type="ECO:0000259" key="6">
    <source>
        <dbReference type="Pfam" id="PF04542"/>
    </source>
</evidence>
<proteinExistence type="inferred from homology"/>
<dbReference type="Pfam" id="PF04542">
    <property type="entry name" value="Sigma70_r2"/>
    <property type="match status" value="1"/>
</dbReference>
<dbReference type="EMBL" id="JADBEB010000001">
    <property type="protein sequence ID" value="MBE1487703.1"/>
    <property type="molecule type" value="Genomic_DNA"/>
</dbReference>
<evidence type="ECO:0000256" key="5">
    <source>
        <dbReference type="ARBA" id="ARBA00023163"/>
    </source>
</evidence>
<feature type="domain" description="RNA polymerase sigma factor 70 region 4 type 2" evidence="7">
    <location>
        <begin position="136"/>
        <end position="188"/>
    </location>
</feature>
<name>A0A927M9A9_9ACTN</name>
<dbReference type="InterPro" id="IPR007627">
    <property type="entry name" value="RNA_pol_sigma70_r2"/>
</dbReference>
<dbReference type="InterPro" id="IPR036388">
    <property type="entry name" value="WH-like_DNA-bd_sf"/>
</dbReference>
<dbReference type="SUPFAM" id="SSF88659">
    <property type="entry name" value="Sigma3 and sigma4 domains of RNA polymerase sigma factors"/>
    <property type="match status" value="1"/>
</dbReference>
<dbReference type="GO" id="GO:0006352">
    <property type="term" value="P:DNA-templated transcription initiation"/>
    <property type="evidence" value="ECO:0007669"/>
    <property type="project" value="InterPro"/>
</dbReference>
<dbReference type="RefSeq" id="WP_192767505.1">
    <property type="nucleotide sequence ID" value="NZ_JADBEB010000001.1"/>
</dbReference>
<sequence length="210" mass="23398">MILSSDDTLGREPRLAAEHRDAETLRRSRTDPEAFAELYDRYFGELYRYAARRVDGTADDLAAEVFLIAFSQRGRYDPDRGPIRAWLYGITTHLIKRHRRAEVRGYRALARMSAEPPSDASDERLVARAAASAVRGRLAAALGRLTARDRDTLLLVAWAELSHSEAAAALGVPVGTVASRLHRARRQLREALGDTNPTQEVFSGRESRNG</sequence>
<dbReference type="Gene3D" id="1.10.1740.10">
    <property type="match status" value="1"/>
</dbReference>
<dbReference type="InterPro" id="IPR014284">
    <property type="entry name" value="RNA_pol_sigma-70_dom"/>
</dbReference>
<comment type="caution">
    <text evidence="8">The sequence shown here is derived from an EMBL/GenBank/DDBJ whole genome shotgun (WGS) entry which is preliminary data.</text>
</comment>
<keyword evidence="4" id="KW-0238">DNA-binding</keyword>
<protein>
    <submittedName>
        <fullName evidence="8">RNA polymerase sigma-70 factor (ECF subfamily)</fullName>
    </submittedName>
</protein>
<dbReference type="InterPro" id="IPR013249">
    <property type="entry name" value="RNA_pol_sigma70_r4_t2"/>
</dbReference>
<dbReference type="AlphaFoldDB" id="A0A927M9A9"/>
<dbReference type="SUPFAM" id="SSF88946">
    <property type="entry name" value="Sigma2 domain of RNA polymerase sigma factors"/>
    <property type="match status" value="1"/>
</dbReference>
<dbReference type="Pfam" id="PF08281">
    <property type="entry name" value="Sigma70_r4_2"/>
    <property type="match status" value="1"/>
</dbReference>
<dbReference type="CDD" id="cd06171">
    <property type="entry name" value="Sigma70_r4"/>
    <property type="match status" value="1"/>
</dbReference>
<keyword evidence="2" id="KW-0805">Transcription regulation</keyword>
<dbReference type="Proteomes" id="UP000649753">
    <property type="component" value="Unassembled WGS sequence"/>
</dbReference>
<dbReference type="PANTHER" id="PTHR43133:SF8">
    <property type="entry name" value="RNA POLYMERASE SIGMA FACTOR HI_1459-RELATED"/>
    <property type="match status" value="1"/>
</dbReference>
<keyword evidence="3" id="KW-0731">Sigma factor</keyword>
<keyword evidence="9" id="KW-1185">Reference proteome</keyword>
<dbReference type="Gene3D" id="1.10.10.10">
    <property type="entry name" value="Winged helix-like DNA-binding domain superfamily/Winged helix DNA-binding domain"/>
    <property type="match status" value="1"/>
</dbReference>
<dbReference type="InterPro" id="IPR013325">
    <property type="entry name" value="RNA_pol_sigma_r2"/>
</dbReference>
<evidence type="ECO:0000256" key="4">
    <source>
        <dbReference type="ARBA" id="ARBA00023125"/>
    </source>
</evidence>
<evidence type="ECO:0000259" key="7">
    <source>
        <dbReference type="Pfam" id="PF08281"/>
    </source>
</evidence>
<feature type="domain" description="RNA polymerase sigma-70 region 2" evidence="6">
    <location>
        <begin position="38"/>
        <end position="103"/>
    </location>
</feature>
<dbReference type="GO" id="GO:0016987">
    <property type="term" value="F:sigma factor activity"/>
    <property type="evidence" value="ECO:0007669"/>
    <property type="project" value="UniProtKB-KW"/>
</dbReference>
<evidence type="ECO:0000256" key="2">
    <source>
        <dbReference type="ARBA" id="ARBA00023015"/>
    </source>
</evidence>
<comment type="similarity">
    <text evidence="1">Belongs to the sigma-70 factor family. ECF subfamily.</text>
</comment>
<dbReference type="NCBIfam" id="TIGR02937">
    <property type="entry name" value="sigma70-ECF"/>
    <property type="match status" value="1"/>
</dbReference>
<evidence type="ECO:0000256" key="3">
    <source>
        <dbReference type="ARBA" id="ARBA00023082"/>
    </source>
</evidence>
<dbReference type="InterPro" id="IPR013324">
    <property type="entry name" value="RNA_pol_sigma_r3/r4-like"/>
</dbReference>
<dbReference type="InterPro" id="IPR039425">
    <property type="entry name" value="RNA_pol_sigma-70-like"/>
</dbReference>
<gene>
    <name evidence="8" type="ORF">H4W31_003341</name>
</gene>
<dbReference type="PANTHER" id="PTHR43133">
    <property type="entry name" value="RNA POLYMERASE ECF-TYPE SIGMA FACTO"/>
    <property type="match status" value="1"/>
</dbReference>
<keyword evidence="5" id="KW-0804">Transcription</keyword>
<evidence type="ECO:0000313" key="9">
    <source>
        <dbReference type="Proteomes" id="UP000649753"/>
    </source>
</evidence>
<accession>A0A927M9A9</accession>
<dbReference type="GO" id="GO:0003677">
    <property type="term" value="F:DNA binding"/>
    <property type="evidence" value="ECO:0007669"/>
    <property type="project" value="UniProtKB-KW"/>
</dbReference>